<dbReference type="Gene3D" id="3.90.420.10">
    <property type="entry name" value="Oxidoreductase, molybdopterin-binding domain"/>
    <property type="match status" value="1"/>
</dbReference>
<feature type="region of interest" description="Disordered" evidence="5">
    <location>
        <begin position="1"/>
        <end position="22"/>
    </location>
</feature>
<evidence type="ECO:0000259" key="7">
    <source>
        <dbReference type="Pfam" id="PF03404"/>
    </source>
</evidence>
<proteinExistence type="predicted"/>
<comment type="caution">
    <text evidence="8">The sequence shown here is derived from an EMBL/GenBank/DDBJ whole genome shotgun (WGS) entry which is preliminary data.</text>
</comment>
<dbReference type="InterPro" id="IPR014756">
    <property type="entry name" value="Ig_E-set"/>
</dbReference>
<evidence type="ECO:0000313" key="8">
    <source>
        <dbReference type="EMBL" id="MFC0562474.1"/>
    </source>
</evidence>
<evidence type="ECO:0000256" key="4">
    <source>
        <dbReference type="ARBA" id="ARBA00023002"/>
    </source>
</evidence>
<dbReference type="InterPro" id="IPR036374">
    <property type="entry name" value="OxRdtase_Mopterin-bd_sf"/>
</dbReference>
<dbReference type="PRINTS" id="PR00407">
    <property type="entry name" value="EUMOPTERIN"/>
</dbReference>
<protein>
    <submittedName>
        <fullName evidence="8">Sulfite oxidase</fullName>
    </submittedName>
</protein>
<keyword evidence="2" id="KW-0500">Molybdenum</keyword>
<dbReference type="Proteomes" id="UP001589833">
    <property type="component" value="Unassembled WGS sequence"/>
</dbReference>
<reference evidence="8 9" key="1">
    <citation type="submission" date="2024-09" db="EMBL/GenBank/DDBJ databases">
        <authorList>
            <person name="Sun Q."/>
            <person name="Mori K."/>
        </authorList>
    </citation>
    <scope>NUCLEOTIDE SEQUENCE [LARGE SCALE GENOMIC DNA]</scope>
    <source>
        <strain evidence="8 9">NCAIM B.02301</strain>
    </source>
</reference>
<evidence type="ECO:0000256" key="2">
    <source>
        <dbReference type="ARBA" id="ARBA00022505"/>
    </source>
</evidence>
<keyword evidence="3" id="KW-0479">Metal-binding</keyword>
<accession>A0ABV6NPY9</accession>
<dbReference type="Pfam" id="PF03404">
    <property type="entry name" value="Mo-co_dimer"/>
    <property type="match status" value="1"/>
</dbReference>
<name>A0ABV6NPY9_9BACI</name>
<dbReference type="RefSeq" id="WP_273844650.1">
    <property type="nucleotide sequence ID" value="NZ_JAQQWT010000010.1"/>
</dbReference>
<dbReference type="InterPro" id="IPR000572">
    <property type="entry name" value="OxRdtase_Mopterin-bd_dom"/>
</dbReference>
<feature type="domain" description="Oxidoreductase molybdopterin-binding" evidence="6">
    <location>
        <begin position="45"/>
        <end position="214"/>
    </location>
</feature>
<dbReference type="EMBL" id="JBHLTR010000131">
    <property type="protein sequence ID" value="MFC0562474.1"/>
    <property type="molecule type" value="Genomic_DNA"/>
</dbReference>
<comment type="cofactor">
    <cofactor evidence="1">
        <name>Mo-molybdopterin</name>
        <dbReference type="ChEBI" id="CHEBI:71302"/>
    </cofactor>
</comment>
<dbReference type="InterPro" id="IPR008335">
    <property type="entry name" value="Mopterin_OxRdtase_euk"/>
</dbReference>
<dbReference type="Gene3D" id="2.60.40.650">
    <property type="match status" value="1"/>
</dbReference>
<dbReference type="Pfam" id="PF00174">
    <property type="entry name" value="Oxidored_molyb"/>
    <property type="match status" value="1"/>
</dbReference>
<feature type="domain" description="Moybdenum cofactor oxidoreductase dimerisation" evidence="7">
    <location>
        <begin position="239"/>
        <end position="354"/>
    </location>
</feature>
<evidence type="ECO:0000256" key="1">
    <source>
        <dbReference type="ARBA" id="ARBA00001924"/>
    </source>
</evidence>
<dbReference type="PANTHER" id="PTHR19372">
    <property type="entry name" value="SULFITE REDUCTASE"/>
    <property type="match status" value="1"/>
</dbReference>
<dbReference type="PANTHER" id="PTHR19372:SF7">
    <property type="entry name" value="SULFITE OXIDASE, MITOCHONDRIAL"/>
    <property type="match status" value="1"/>
</dbReference>
<sequence length="356" mass="41036">MTDSQNPLSKPHLTTRRVHPENQETPIHFIETDEISHHLFFKRNHFSYPTLPHSDYRLAIQGFVETPRLLSLQDLARLPPQTAKVVLECAGDKRSLFEPKVFGEQWDKGAISQGHWKGVSLRTILEFAGIRKGAKEVVVEGYDYGERPDSEHFYSYMRSLPIEKALHPDTLIAYEYNNQPLPFKHGYPLRLIVPQWYAMASVKWIKQITVIDSTFIGPYQSNDYVYFPHKEHNEGAKPVTNINVNSTIQTPLNLDILSTGTHVIKGIAWTGKGHITNIEISTDHGQTWSKAIFKKQEKPDYGWVSWSFIWTILEEGEFTIMSKATDSYYQVQPVTPFWNRKGYGYNAVDQIKVKIE</sequence>
<dbReference type="SUPFAM" id="SSF56524">
    <property type="entry name" value="Oxidoreductase molybdopterin-binding domain"/>
    <property type="match status" value="1"/>
</dbReference>
<gene>
    <name evidence="8" type="ORF">ACFFH4_26970</name>
</gene>
<evidence type="ECO:0000256" key="3">
    <source>
        <dbReference type="ARBA" id="ARBA00022723"/>
    </source>
</evidence>
<dbReference type="CDD" id="cd02110">
    <property type="entry name" value="SO_family_Moco_dimer"/>
    <property type="match status" value="1"/>
</dbReference>
<organism evidence="8 9">
    <name type="scientific">Halalkalibacter alkalisediminis</name>
    <dbReference type="NCBI Taxonomy" id="935616"/>
    <lineage>
        <taxon>Bacteria</taxon>
        <taxon>Bacillati</taxon>
        <taxon>Bacillota</taxon>
        <taxon>Bacilli</taxon>
        <taxon>Bacillales</taxon>
        <taxon>Bacillaceae</taxon>
        <taxon>Halalkalibacter</taxon>
    </lineage>
</organism>
<dbReference type="InterPro" id="IPR005066">
    <property type="entry name" value="MoCF_OxRdtse_dimer"/>
</dbReference>
<evidence type="ECO:0000259" key="6">
    <source>
        <dbReference type="Pfam" id="PF00174"/>
    </source>
</evidence>
<keyword evidence="9" id="KW-1185">Reference proteome</keyword>
<evidence type="ECO:0000313" key="9">
    <source>
        <dbReference type="Proteomes" id="UP001589833"/>
    </source>
</evidence>
<keyword evidence="4" id="KW-0560">Oxidoreductase</keyword>
<dbReference type="SUPFAM" id="SSF81296">
    <property type="entry name" value="E set domains"/>
    <property type="match status" value="1"/>
</dbReference>
<evidence type="ECO:0000256" key="5">
    <source>
        <dbReference type="SAM" id="MobiDB-lite"/>
    </source>
</evidence>